<name>A0A8B8P8G0_9MYRT</name>
<dbReference type="Gene3D" id="2.30.42.10">
    <property type="match status" value="3"/>
</dbReference>
<dbReference type="CDD" id="cd06786">
    <property type="entry name" value="cpPDZ1_ScNma111-like"/>
    <property type="match status" value="1"/>
</dbReference>
<feature type="domain" description="PDZ" evidence="3">
    <location>
        <begin position="274"/>
        <end position="338"/>
    </location>
</feature>
<dbReference type="GeneID" id="115740761"/>
<dbReference type="InterPro" id="IPR025926">
    <property type="entry name" value="PDZ-like_dom"/>
</dbReference>
<dbReference type="PRINTS" id="PR00834">
    <property type="entry name" value="PROTEASES2C"/>
</dbReference>
<dbReference type="AlphaFoldDB" id="A0A8B8P8G0"/>
<dbReference type="Pfam" id="PF12812">
    <property type="entry name" value="PDZ_1"/>
    <property type="match status" value="2"/>
</dbReference>
<dbReference type="SUPFAM" id="SSF50156">
    <property type="entry name" value="PDZ domain-like"/>
    <property type="match status" value="3"/>
</dbReference>
<dbReference type="InterPro" id="IPR009003">
    <property type="entry name" value="Peptidase_S1_PA"/>
</dbReference>
<dbReference type="KEGG" id="rarg:115740761"/>
<dbReference type="InterPro" id="IPR001940">
    <property type="entry name" value="Peptidase_S1C"/>
</dbReference>
<dbReference type="Proteomes" id="UP000827889">
    <property type="component" value="Chromosome 2"/>
</dbReference>
<dbReference type="GO" id="GO:0006508">
    <property type="term" value="P:proteolysis"/>
    <property type="evidence" value="ECO:0007669"/>
    <property type="project" value="InterPro"/>
</dbReference>
<comment type="similarity">
    <text evidence="1">Belongs to the peptidase S1C family.</text>
</comment>
<proteinExistence type="inferred from homology"/>
<dbReference type="Pfam" id="PF13365">
    <property type="entry name" value="Trypsin_2"/>
    <property type="match status" value="1"/>
</dbReference>
<dbReference type="Pfam" id="PF00595">
    <property type="entry name" value="PDZ"/>
    <property type="match status" value="1"/>
</dbReference>
<dbReference type="GO" id="GO:0004252">
    <property type="term" value="F:serine-type endopeptidase activity"/>
    <property type="evidence" value="ECO:0007669"/>
    <property type="project" value="InterPro"/>
</dbReference>
<reference evidence="4" key="1">
    <citation type="submission" date="2025-05" db="UniProtKB">
        <authorList>
            <consortium name="RefSeq"/>
        </authorList>
    </citation>
    <scope>NUCLEOTIDE SEQUENCE [LARGE SCALE GENOMIC DNA]</scope>
</reference>
<accession>A0A8B8P8G0</accession>
<protein>
    <submittedName>
        <fullName evidence="5">Protease Do-like 7</fullName>
    </submittedName>
</protein>
<dbReference type="InterPro" id="IPR001478">
    <property type="entry name" value="PDZ"/>
</dbReference>
<keyword evidence="4" id="KW-1185">Reference proteome</keyword>
<dbReference type="InterPro" id="IPR043504">
    <property type="entry name" value="Peptidase_S1_PA_chymotrypsin"/>
</dbReference>
<dbReference type="SMART" id="SM00228">
    <property type="entry name" value="PDZ"/>
    <property type="match status" value="3"/>
</dbReference>
<dbReference type="InterPro" id="IPR036034">
    <property type="entry name" value="PDZ_sf"/>
</dbReference>
<dbReference type="PROSITE" id="PS50106">
    <property type="entry name" value="PDZ"/>
    <property type="match status" value="1"/>
</dbReference>
<dbReference type="SUPFAM" id="SSF50494">
    <property type="entry name" value="Trypsin-like serine proteases"/>
    <property type="match status" value="2"/>
</dbReference>
<dbReference type="CDD" id="cd06787">
    <property type="entry name" value="cpPDZ_AthDEGP7-like"/>
    <property type="match status" value="1"/>
</dbReference>
<feature type="region of interest" description="Disordered" evidence="2">
    <location>
        <begin position="552"/>
        <end position="578"/>
    </location>
</feature>
<gene>
    <name evidence="5" type="primary">LOC115740761</name>
</gene>
<evidence type="ECO:0000256" key="1">
    <source>
        <dbReference type="ARBA" id="ARBA00010541"/>
    </source>
</evidence>
<feature type="compositionally biased region" description="Basic and acidic residues" evidence="2">
    <location>
        <begin position="555"/>
        <end position="578"/>
    </location>
</feature>
<evidence type="ECO:0000313" key="4">
    <source>
        <dbReference type="Proteomes" id="UP000827889"/>
    </source>
</evidence>
<evidence type="ECO:0000259" key="3">
    <source>
        <dbReference type="PROSITE" id="PS50106"/>
    </source>
</evidence>
<dbReference type="PANTHER" id="PTHR46366:SF1">
    <property type="entry name" value="PDZ DOMAIN-CONTAINING PROTEIN C1685.05"/>
    <property type="match status" value="1"/>
</dbReference>
<dbReference type="OrthoDB" id="4217619at2759"/>
<sequence length="1112" mass="122160">MGDPLERLGSDSATAMGIDTPTKDGELGMEIDGAAPFRENAATAEDWRKALNKVVPAVVVLRTTACRAFDTEAAGASYATGFVVDKQRGIILTNRHVVKPGPVVAEAMFVNREEIPVFPVYRDPVHDFGFFRYDPNAVQFLDYEEIPLAPEAACVGLEIRVVGNDSGEKVSILAGTLARLDRDAPHYKKDGYNDFNTFYIQAASGTKGGSSGSPVIDWQGRAVALNAGSKTSSASAFFLPLERVVRALEFLQKGRDSHGNKWEAVSIPRGTLQVTFLHKGFDEIRRLGLRSETEQMVRHASPPGETGMLVVDSVVPGGPAHKHLEPGDVLIRVNGEVITQFLKMETLLDDGVEHEIELLIERGGIPATVNLMVQDLHSITPDHFLEVSGAVIHPLSYQQARNCRFRCGRVYVAEPGYMLFRAGVPRHAIITKFSGEEISVLDDLITVLSKLSRGARVPLEYISYLDRHRTKSVLVTVDRHEWYAPPQLYSRDDSTGLWSIRTAFQPPPPLPHSSILDGDLVLAKQAACTAEVTMEQVDQERRQELIDGVASMETNDGHSSEGSHAQDESDIGKKKRRVEEDLSADGAAADYSLLDNRELELKDTRNGDSTVVTDYQSPPASSANASYAEHVIEPTLVMFEVHVPPSCMVDGVHSQHFFGTGVIVYHSQDLGLVAVDKNTVAISVSDVMLSFAAFPIEISGEVVFLHPVHNFALVAYDPSALGPVGASAVRAAELLPEPTLRRGDSVYLVGLSRSLQATSRKSIVTNPCAALNIGSADCPRYRAINMEVIELDTDFGSTFSGVLTDERGRVQAIWGSFSTQLKFGCSSSEDHQFVRGIPVYSVSEVVNKIVSGAKGPPLLINGAKRPMPLVRMLEVELYPTLLSKARSFGLSDQWVQALVKRDPVRRQVLRVKGCLAGSKAEKILEQGDMVLAINKEPVTCFRDIENGCQALDNSDDTDGKLNVTIFRQGREIDILVGTDVRDGNGTARVINWCGCIVQEPHSAVRALGYLPEEGHGVYVARWCHGSPVHRYGLYALQWIVEINGKPTPDLDAFISVTKELEHGEFVRVRTVHLNGKPRVLTLKQDLHYWPTWELRFHPDTAVWRRQIVKALV</sequence>
<dbReference type="RefSeq" id="XP_030530233.1">
    <property type="nucleotide sequence ID" value="XM_030674373.2"/>
</dbReference>
<dbReference type="PANTHER" id="PTHR46366">
    <property type="entry name" value="PRO-APOPTOTIC SERINE PROTEASE NMA111"/>
    <property type="match status" value="1"/>
</dbReference>
<feature type="region of interest" description="Disordered" evidence="2">
    <location>
        <begin position="1"/>
        <end position="23"/>
    </location>
</feature>
<organism evidence="4 5">
    <name type="scientific">Rhodamnia argentea</name>
    <dbReference type="NCBI Taxonomy" id="178133"/>
    <lineage>
        <taxon>Eukaryota</taxon>
        <taxon>Viridiplantae</taxon>
        <taxon>Streptophyta</taxon>
        <taxon>Embryophyta</taxon>
        <taxon>Tracheophyta</taxon>
        <taxon>Spermatophyta</taxon>
        <taxon>Magnoliopsida</taxon>
        <taxon>eudicotyledons</taxon>
        <taxon>Gunneridae</taxon>
        <taxon>Pentapetalae</taxon>
        <taxon>rosids</taxon>
        <taxon>malvids</taxon>
        <taxon>Myrtales</taxon>
        <taxon>Myrtaceae</taxon>
        <taxon>Myrtoideae</taxon>
        <taxon>Myrteae</taxon>
        <taxon>Australasian group</taxon>
        <taxon>Rhodamnia</taxon>
    </lineage>
</organism>
<reference evidence="5" key="2">
    <citation type="submission" date="2025-08" db="UniProtKB">
        <authorList>
            <consortium name="RefSeq"/>
        </authorList>
    </citation>
    <scope>IDENTIFICATION</scope>
    <source>
        <tissue evidence="5">Leaf</tissue>
    </source>
</reference>
<evidence type="ECO:0000313" key="5">
    <source>
        <dbReference type="RefSeq" id="XP_030530233.1"/>
    </source>
</evidence>
<dbReference type="Gene3D" id="2.40.10.10">
    <property type="entry name" value="Trypsin-like serine proteases"/>
    <property type="match status" value="2"/>
</dbReference>
<evidence type="ECO:0000256" key="2">
    <source>
        <dbReference type="SAM" id="MobiDB-lite"/>
    </source>
</evidence>